<feature type="compositionally biased region" description="Basic residues" evidence="3">
    <location>
        <begin position="394"/>
        <end position="403"/>
    </location>
</feature>
<dbReference type="GO" id="GO:0000398">
    <property type="term" value="P:mRNA splicing, via spliceosome"/>
    <property type="evidence" value="ECO:0007669"/>
    <property type="project" value="InterPro"/>
</dbReference>
<evidence type="ECO:0000256" key="2">
    <source>
        <dbReference type="ARBA" id="ARBA00023242"/>
    </source>
</evidence>
<evidence type="ECO:0000259" key="4">
    <source>
        <dbReference type="Pfam" id="PF12656"/>
    </source>
</evidence>
<dbReference type="AlphaFoldDB" id="A0A9N9WJ09"/>
<dbReference type="Pfam" id="PF12656">
    <property type="entry name" value="G-patch_2"/>
    <property type="match status" value="1"/>
</dbReference>
<evidence type="ECO:0000256" key="3">
    <source>
        <dbReference type="SAM" id="MobiDB-lite"/>
    </source>
</evidence>
<keyword evidence="6" id="KW-1185">Reference proteome</keyword>
<feature type="compositionally biased region" description="Basic and acidic residues" evidence="3">
    <location>
        <begin position="314"/>
        <end position="361"/>
    </location>
</feature>
<protein>
    <recommendedName>
        <fullName evidence="4">Spp2/MOS2 G-patch domain-containing protein</fullName>
    </recommendedName>
</protein>
<accession>A0A9N9WJ09</accession>
<proteinExistence type="predicted"/>
<dbReference type="CDD" id="cd13152">
    <property type="entry name" value="KOW_GPKOW_A"/>
    <property type="match status" value="1"/>
</dbReference>
<evidence type="ECO:0000313" key="6">
    <source>
        <dbReference type="Proteomes" id="UP001153620"/>
    </source>
</evidence>
<feature type="compositionally biased region" description="Basic residues" evidence="3">
    <location>
        <begin position="412"/>
        <end position="427"/>
    </location>
</feature>
<gene>
    <name evidence="5" type="ORF">CHIRRI_LOCUS243</name>
</gene>
<feature type="domain" description="Spp2/MOS2 G-patch" evidence="4">
    <location>
        <begin position="141"/>
        <end position="195"/>
    </location>
</feature>
<dbReference type="InterPro" id="IPR045166">
    <property type="entry name" value="Spp2-like"/>
</dbReference>
<dbReference type="GO" id="GO:0005681">
    <property type="term" value="C:spliceosomal complex"/>
    <property type="evidence" value="ECO:0007669"/>
    <property type="project" value="TreeGrafter"/>
</dbReference>
<dbReference type="OrthoDB" id="5577072at2759"/>
<organism evidence="5 6">
    <name type="scientific">Chironomus riparius</name>
    <dbReference type="NCBI Taxonomy" id="315576"/>
    <lineage>
        <taxon>Eukaryota</taxon>
        <taxon>Metazoa</taxon>
        <taxon>Ecdysozoa</taxon>
        <taxon>Arthropoda</taxon>
        <taxon>Hexapoda</taxon>
        <taxon>Insecta</taxon>
        <taxon>Pterygota</taxon>
        <taxon>Neoptera</taxon>
        <taxon>Endopterygota</taxon>
        <taxon>Diptera</taxon>
        <taxon>Nematocera</taxon>
        <taxon>Chironomoidea</taxon>
        <taxon>Chironomidae</taxon>
        <taxon>Chironominae</taxon>
        <taxon>Chironomus</taxon>
    </lineage>
</organism>
<dbReference type="PANTHER" id="PTHR15818">
    <property type="entry name" value="G PATCH AND KOW-CONTAINING"/>
    <property type="match status" value="1"/>
</dbReference>
<reference evidence="5" key="2">
    <citation type="submission" date="2022-10" db="EMBL/GenBank/DDBJ databases">
        <authorList>
            <consortium name="ENA_rothamsted_submissions"/>
            <consortium name="culmorum"/>
            <person name="King R."/>
        </authorList>
    </citation>
    <scope>NUCLEOTIDE SEQUENCE</scope>
</reference>
<dbReference type="PANTHER" id="PTHR15818:SF2">
    <property type="entry name" value="G-PATCH DOMAIN AND KOW MOTIFS-CONTAINING PROTEIN"/>
    <property type="match status" value="1"/>
</dbReference>
<dbReference type="InterPro" id="IPR026822">
    <property type="entry name" value="Spp2/MOS2_G-patch"/>
</dbReference>
<reference evidence="5" key="1">
    <citation type="submission" date="2022-01" db="EMBL/GenBank/DDBJ databases">
        <authorList>
            <person name="King R."/>
        </authorList>
    </citation>
    <scope>NUCLEOTIDE SEQUENCE</scope>
</reference>
<feature type="compositionally biased region" description="Basic and acidic residues" evidence="3">
    <location>
        <begin position="373"/>
        <end position="393"/>
    </location>
</feature>
<sequence length="456" mass="52893">MENTTAKISFGFKKTNEKPNFLKNKVESAQETKKIELIDSIEGTQLKIHGKDPRDEEIKKLVIPMTNDQKTRPISKLIESRRIKKENGNGNAETPMEIDETLDQKAAREILEDLKNTTIKTENRDFEVPLHPDELPLNGAAESSLDDYERIQIADFGKAMLRGMGWKDEQEKNDPQKFDVPMVRPKGLGLGADKAIKKQKLLIQPAPNEVLEIKKRAFIKILAGKHKNMYGTIEGFDDGGGRLIIKLAIGGLKVLMNEFMVQPIPKQEFAKYSKILNSEKYEEFKNDENKISSAADKPVKVERRSRSISPSTSRARDDNKASKSRDEQIVSRGRGDENRRNKSQERERSKERSRIRSRERASNYYKKDKRHHSSDSEDDKTYNRKYNERQRSRSHDKHKRRHSSSASSSERHRSRKKSSKKSSKSKSKVPERYNSSDDERHHKRKYKRSKHHRDRS</sequence>
<dbReference type="Proteomes" id="UP001153620">
    <property type="component" value="Chromosome 1"/>
</dbReference>
<feature type="region of interest" description="Disordered" evidence="3">
    <location>
        <begin position="294"/>
        <end position="456"/>
    </location>
</feature>
<evidence type="ECO:0000256" key="1">
    <source>
        <dbReference type="ARBA" id="ARBA00004123"/>
    </source>
</evidence>
<keyword evidence="2" id="KW-0539">Nucleus</keyword>
<evidence type="ECO:0000313" key="5">
    <source>
        <dbReference type="EMBL" id="CAG9797243.1"/>
    </source>
</evidence>
<feature type="compositionally biased region" description="Basic residues" evidence="3">
    <location>
        <begin position="441"/>
        <end position="456"/>
    </location>
</feature>
<name>A0A9N9WJ09_9DIPT</name>
<comment type="subcellular location">
    <subcellularLocation>
        <location evidence="1">Nucleus</location>
    </subcellularLocation>
</comment>
<dbReference type="EMBL" id="OU895877">
    <property type="protein sequence ID" value="CAG9797243.1"/>
    <property type="molecule type" value="Genomic_DNA"/>
</dbReference>
<feature type="compositionally biased region" description="Basic and acidic residues" evidence="3">
    <location>
        <begin position="428"/>
        <end position="440"/>
    </location>
</feature>
<dbReference type="InterPro" id="IPR041993">
    <property type="entry name" value="GPKOW_KOW1"/>
</dbReference>